<evidence type="ECO:0000256" key="7">
    <source>
        <dbReference type="ARBA" id="ARBA00022840"/>
    </source>
</evidence>
<dbReference type="InterPro" id="IPR003593">
    <property type="entry name" value="AAA+_ATPase"/>
</dbReference>
<comment type="catalytic activity">
    <reaction evidence="15">
        <text>Ni(2+)(out) + ATP + H2O = Ni(2+)(in) + ADP + phosphate + H(+)</text>
        <dbReference type="Rhea" id="RHEA:15557"/>
        <dbReference type="ChEBI" id="CHEBI:15377"/>
        <dbReference type="ChEBI" id="CHEBI:15378"/>
        <dbReference type="ChEBI" id="CHEBI:30616"/>
        <dbReference type="ChEBI" id="CHEBI:43474"/>
        <dbReference type="ChEBI" id="CHEBI:49786"/>
        <dbReference type="ChEBI" id="CHEBI:456216"/>
        <dbReference type="EC" id="7.2.2.11"/>
    </reaction>
    <physiologicalReaction direction="left-to-right" evidence="15">
        <dbReference type="Rhea" id="RHEA:15558"/>
    </physiologicalReaction>
</comment>
<dbReference type="PROSITE" id="PS50893">
    <property type="entry name" value="ABC_TRANSPORTER_2"/>
    <property type="match status" value="1"/>
</dbReference>
<dbReference type="RefSeq" id="WP_205630827.1">
    <property type="nucleotide sequence ID" value="NZ_CP011402.1"/>
</dbReference>
<dbReference type="Pfam" id="PF08352">
    <property type="entry name" value="oligo_HPY"/>
    <property type="match status" value="1"/>
</dbReference>
<keyword evidence="4" id="KW-1003">Cell membrane</keyword>
<evidence type="ECO:0000256" key="3">
    <source>
        <dbReference type="ARBA" id="ARBA00022448"/>
    </source>
</evidence>
<evidence type="ECO:0000256" key="6">
    <source>
        <dbReference type="ARBA" id="ARBA00022741"/>
    </source>
</evidence>
<dbReference type="GO" id="GO:0015413">
    <property type="term" value="F:ABC-type nickel transporter activity"/>
    <property type="evidence" value="ECO:0007669"/>
    <property type="project" value="UniProtKB-EC"/>
</dbReference>
<dbReference type="Proteomes" id="UP000182975">
    <property type="component" value="Unassembled WGS sequence"/>
</dbReference>
<dbReference type="Pfam" id="PF00005">
    <property type="entry name" value="ABC_tran"/>
    <property type="match status" value="1"/>
</dbReference>
<keyword evidence="5" id="KW-0533">Nickel</keyword>
<accession>A0A1H8QSG7</accession>
<dbReference type="SMART" id="SM00382">
    <property type="entry name" value="AAA"/>
    <property type="match status" value="1"/>
</dbReference>
<evidence type="ECO:0000256" key="11">
    <source>
        <dbReference type="ARBA" id="ARBA00023136"/>
    </source>
</evidence>
<dbReference type="GO" id="GO:0016887">
    <property type="term" value="F:ATP hydrolysis activity"/>
    <property type="evidence" value="ECO:0007669"/>
    <property type="project" value="InterPro"/>
</dbReference>
<gene>
    <name evidence="17" type="ORF">SAMN02910314_00597</name>
</gene>
<organism evidence="17 18">
    <name type="scientific">Denitrobacterium detoxificans</name>
    <dbReference type="NCBI Taxonomy" id="79604"/>
    <lineage>
        <taxon>Bacteria</taxon>
        <taxon>Bacillati</taxon>
        <taxon>Actinomycetota</taxon>
        <taxon>Coriobacteriia</taxon>
        <taxon>Eggerthellales</taxon>
        <taxon>Eggerthellaceae</taxon>
        <taxon>Denitrobacterium</taxon>
    </lineage>
</organism>
<evidence type="ECO:0000256" key="5">
    <source>
        <dbReference type="ARBA" id="ARBA00022596"/>
    </source>
</evidence>
<keyword evidence="10" id="KW-0921">Nickel transport</keyword>
<evidence type="ECO:0000256" key="2">
    <source>
        <dbReference type="ARBA" id="ARBA00005417"/>
    </source>
</evidence>
<dbReference type="InterPro" id="IPR003439">
    <property type="entry name" value="ABC_transporter-like_ATP-bd"/>
</dbReference>
<name>A0A1H8QSG7_9ACTN</name>
<comment type="similarity">
    <text evidence="2">Belongs to the ABC transporter superfamily.</text>
</comment>
<evidence type="ECO:0000256" key="4">
    <source>
        <dbReference type="ARBA" id="ARBA00022475"/>
    </source>
</evidence>
<evidence type="ECO:0000256" key="13">
    <source>
        <dbReference type="ARBA" id="ARBA00039098"/>
    </source>
</evidence>
<dbReference type="GO" id="GO:0005886">
    <property type="term" value="C:plasma membrane"/>
    <property type="evidence" value="ECO:0007669"/>
    <property type="project" value="UniProtKB-SubCell"/>
</dbReference>
<dbReference type="InterPro" id="IPR050388">
    <property type="entry name" value="ABC_Ni/Peptide_Import"/>
</dbReference>
<evidence type="ECO:0000256" key="8">
    <source>
        <dbReference type="ARBA" id="ARBA00022967"/>
    </source>
</evidence>
<dbReference type="GO" id="GO:0015833">
    <property type="term" value="P:peptide transport"/>
    <property type="evidence" value="ECO:0007669"/>
    <property type="project" value="InterPro"/>
</dbReference>
<keyword evidence="7 17" id="KW-0067">ATP-binding</keyword>
<dbReference type="NCBIfam" id="TIGR01727">
    <property type="entry name" value="oligo_HPY"/>
    <property type="match status" value="1"/>
</dbReference>
<reference evidence="18" key="1">
    <citation type="submission" date="2016-10" db="EMBL/GenBank/DDBJ databases">
        <authorList>
            <person name="Varghese N."/>
        </authorList>
    </citation>
    <scope>NUCLEOTIDE SEQUENCE [LARGE SCALE GENOMIC DNA]</scope>
    <source>
        <strain evidence="18">DSM 21843</strain>
    </source>
</reference>
<feature type="domain" description="ABC transporter" evidence="16">
    <location>
        <begin position="31"/>
        <end position="262"/>
    </location>
</feature>
<dbReference type="EC" id="7.2.2.11" evidence="13"/>
<dbReference type="STRING" id="79604.AAY81_08890"/>
<evidence type="ECO:0000313" key="18">
    <source>
        <dbReference type="Proteomes" id="UP000182975"/>
    </source>
</evidence>
<dbReference type="InterPro" id="IPR017871">
    <property type="entry name" value="ABC_transporter-like_CS"/>
</dbReference>
<keyword evidence="6" id="KW-0547">Nucleotide-binding</keyword>
<evidence type="ECO:0000256" key="10">
    <source>
        <dbReference type="ARBA" id="ARBA00023112"/>
    </source>
</evidence>
<dbReference type="Gene3D" id="3.40.50.300">
    <property type="entry name" value="P-loop containing nucleotide triphosphate hydrolases"/>
    <property type="match status" value="1"/>
</dbReference>
<evidence type="ECO:0000256" key="1">
    <source>
        <dbReference type="ARBA" id="ARBA00004202"/>
    </source>
</evidence>
<sequence length="324" mass="35404">MMKRIAEVRMGLLESQWDENAPMLEVRDLSIRFERYGRGLHRTSLQTISDLSLTAHAGQIVAVVGSSGSGKSLLAHAILGLLPENATVTGMLRYRGVDMTSEVQEQLRGTHIAFVPQSVECLDPLMRAGAQVRGTRGTREGQRALFKRYRLPERAERMYPFELSGGMSRRVLLSTALIEDAEVVIADEPTPGLTHDMAVQAMSEFRALADNGKAVVVITHDLDLAYDVADSVVVFYAGSTLEVAPAADFREHPEALRHPYSKALWRALPQNGFTPVSGTQPYAGNLPAGCLYADRCPQATSECLQGAVPLRPLRGGEVRCHHAS</sequence>
<dbReference type="AlphaFoldDB" id="A0A1H8QSG7"/>
<protein>
    <recommendedName>
        <fullName evidence="14">Nickel import system ATP-binding protein NikD</fullName>
        <ecNumber evidence="13">7.2.2.11</ecNumber>
    </recommendedName>
</protein>
<dbReference type="PANTHER" id="PTHR43297:SF13">
    <property type="entry name" value="NICKEL ABC TRANSPORTER, ATP-BINDING PROTEIN"/>
    <property type="match status" value="1"/>
</dbReference>
<evidence type="ECO:0000256" key="9">
    <source>
        <dbReference type="ARBA" id="ARBA00023065"/>
    </source>
</evidence>
<evidence type="ECO:0000313" key="17">
    <source>
        <dbReference type="EMBL" id="SEO56967.1"/>
    </source>
</evidence>
<keyword evidence="11" id="KW-0472">Membrane</keyword>
<keyword evidence="3" id="KW-0813">Transport</keyword>
<comment type="subunit">
    <text evidence="12">The complex is composed of two ATP-binding proteins (NikD and NikE), two transmembrane proteins (NikB and NikC) and a solute-binding protein (NikA).</text>
</comment>
<dbReference type="EMBL" id="FOEC01000002">
    <property type="protein sequence ID" value="SEO56967.1"/>
    <property type="molecule type" value="Genomic_DNA"/>
</dbReference>
<keyword evidence="8" id="KW-1278">Translocase</keyword>
<comment type="subcellular location">
    <subcellularLocation>
        <location evidence="1">Cell membrane</location>
        <topology evidence="1">Peripheral membrane protein</topology>
    </subcellularLocation>
</comment>
<evidence type="ECO:0000259" key="16">
    <source>
        <dbReference type="PROSITE" id="PS50893"/>
    </source>
</evidence>
<dbReference type="GO" id="GO:0005524">
    <property type="term" value="F:ATP binding"/>
    <property type="evidence" value="ECO:0007669"/>
    <property type="project" value="UniProtKB-KW"/>
</dbReference>
<keyword evidence="9" id="KW-0406">Ion transport</keyword>
<evidence type="ECO:0000256" key="12">
    <source>
        <dbReference type="ARBA" id="ARBA00038669"/>
    </source>
</evidence>
<dbReference type="PROSITE" id="PS00211">
    <property type="entry name" value="ABC_TRANSPORTER_1"/>
    <property type="match status" value="1"/>
</dbReference>
<dbReference type="PANTHER" id="PTHR43297">
    <property type="entry name" value="OLIGOPEPTIDE TRANSPORT ATP-BINDING PROTEIN APPD"/>
    <property type="match status" value="1"/>
</dbReference>
<dbReference type="InterPro" id="IPR013563">
    <property type="entry name" value="Oligopep_ABC_C"/>
</dbReference>
<evidence type="ECO:0000256" key="15">
    <source>
        <dbReference type="ARBA" id="ARBA00048610"/>
    </source>
</evidence>
<proteinExistence type="inferred from homology"/>
<evidence type="ECO:0000256" key="14">
    <source>
        <dbReference type="ARBA" id="ARBA00044143"/>
    </source>
</evidence>
<dbReference type="InterPro" id="IPR027417">
    <property type="entry name" value="P-loop_NTPase"/>
</dbReference>
<dbReference type="SUPFAM" id="SSF52540">
    <property type="entry name" value="P-loop containing nucleoside triphosphate hydrolases"/>
    <property type="match status" value="1"/>
</dbReference>
<keyword evidence="18" id="KW-1185">Reference proteome</keyword>